<organism evidence="3 4">
    <name type="scientific">Tanacetum coccineum</name>
    <dbReference type="NCBI Taxonomy" id="301880"/>
    <lineage>
        <taxon>Eukaryota</taxon>
        <taxon>Viridiplantae</taxon>
        <taxon>Streptophyta</taxon>
        <taxon>Embryophyta</taxon>
        <taxon>Tracheophyta</taxon>
        <taxon>Spermatophyta</taxon>
        <taxon>Magnoliopsida</taxon>
        <taxon>eudicotyledons</taxon>
        <taxon>Gunneridae</taxon>
        <taxon>Pentapetalae</taxon>
        <taxon>asterids</taxon>
        <taxon>campanulids</taxon>
        <taxon>Asterales</taxon>
        <taxon>Asteraceae</taxon>
        <taxon>Asteroideae</taxon>
        <taxon>Anthemideae</taxon>
        <taxon>Anthemidinae</taxon>
        <taxon>Tanacetum</taxon>
    </lineage>
</organism>
<evidence type="ECO:0000256" key="1">
    <source>
        <dbReference type="SAM" id="MobiDB-lite"/>
    </source>
</evidence>
<sequence>MISSSMSLWAITHVVPLILTFIASSLQTCPSASLVDSSIGICRTPTVTDGDRGQKGRPELDAPPPLRAHPLTSSSSLSSLDDSLSSLSPPSVRIVRGSSSGSSSIHPPLDGGEAKTTSTPTTQAQVTYVSESVLSSKFDAKDFDILERKLKQRLKRAWTENKKYIYDNLFEERRLMRSLNIRVNSFTMKMKILLEPTSNKLMVASDTLIDFQIDFSISIGEIVTHWFTLIVLSALRRSDNENCRVCLNLNAKVLEDFLYFQLKSFLGDSS</sequence>
<dbReference type="Proteomes" id="UP001151760">
    <property type="component" value="Unassembled WGS sequence"/>
</dbReference>
<feature type="region of interest" description="Disordered" evidence="1">
    <location>
        <begin position="45"/>
        <end position="122"/>
    </location>
</feature>
<feature type="signal peptide" evidence="2">
    <location>
        <begin position="1"/>
        <end position="25"/>
    </location>
</feature>
<evidence type="ECO:0000313" key="4">
    <source>
        <dbReference type="Proteomes" id="UP001151760"/>
    </source>
</evidence>
<accession>A0ABQ5E5G1</accession>
<feature type="compositionally biased region" description="Basic and acidic residues" evidence="1">
    <location>
        <begin position="49"/>
        <end position="60"/>
    </location>
</feature>
<name>A0ABQ5E5G1_9ASTR</name>
<keyword evidence="2" id="KW-0732">Signal</keyword>
<reference evidence="3" key="1">
    <citation type="journal article" date="2022" name="Int. J. Mol. Sci.">
        <title>Draft Genome of Tanacetum Coccineum: Genomic Comparison of Closely Related Tanacetum-Family Plants.</title>
        <authorList>
            <person name="Yamashiro T."/>
            <person name="Shiraishi A."/>
            <person name="Nakayama K."/>
            <person name="Satake H."/>
        </authorList>
    </citation>
    <scope>NUCLEOTIDE SEQUENCE</scope>
</reference>
<protein>
    <submittedName>
        <fullName evidence="3">Uncharacterized protein</fullName>
    </submittedName>
</protein>
<reference evidence="3" key="2">
    <citation type="submission" date="2022-01" db="EMBL/GenBank/DDBJ databases">
        <authorList>
            <person name="Yamashiro T."/>
            <person name="Shiraishi A."/>
            <person name="Satake H."/>
            <person name="Nakayama K."/>
        </authorList>
    </citation>
    <scope>NUCLEOTIDE SEQUENCE</scope>
</reference>
<proteinExistence type="predicted"/>
<feature type="compositionally biased region" description="Low complexity" evidence="1">
    <location>
        <begin position="73"/>
        <end position="105"/>
    </location>
</feature>
<evidence type="ECO:0000256" key="2">
    <source>
        <dbReference type="SAM" id="SignalP"/>
    </source>
</evidence>
<gene>
    <name evidence="3" type="ORF">Tco_0954816</name>
</gene>
<evidence type="ECO:0000313" key="3">
    <source>
        <dbReference type="EMBL" id="GJT46101.1"/>
    </source>
</evidence>
<feature type="chain" id="PRO_5047086750" evidence="2">
    <location>
        <begin position="26"/>
        <end position="270"/>
    </location>
</feature>
<keyword evidence="4" id="KW-1185">Reference proteome</keyword>
<dbReference type="EMBL" id="BQNB010015956">
    <property type="protein sequence ID" value="GJT46101.1"/>
    <property type="molecule type" value="Genomic_DNA"/>
</dbReference>
<comment type="caution">
    <text evidence="3">The sequence shown here is derived from an EMBL/GenBank/DDBJ whole genome shotgun (WGS) entry which is preliminary data.</text>
</comment>